<dbReference type="InterPro" id="IPR000477">
    <property type="entry name" value="RT_dom"/>
</dbReference>
<dbReference type="InterPro" id="IPR050951">
    <property type="entry name" value="Retrovirus_Pol_polyprotein"/>
</dbReference>
<feature type="domain" description="Reverse transcriptase" evidence="2">
    <location>
        <begin position="503"/>
        <end position="688"/>
    </location>
</feature>
<dbReference type="FunFam" id="3.10.20.370:FF:000001">
    <property type="entry name" value="Retrovirus-related Pol polyprotein from transposon 17.6-like protein"/>
    <property type="match status" value="1"/>
</dbReference>
<feature type="region of interest" description="Disordered" evidence="1">
    <location>
        <begin position="254"/>
        <end position="278"/>
    </location>
</feature>
<accession>A0AAD9QKF3</accession>
<dbReference type="InterPro" id="IPR012337">
    <property type="entry name" value="RNaseH-like_sf"/>
</dbReference>
<dbReference type="InterPro" id="IPR041577">
    <property type="entry name" value="RT_RNaseH_2"/>
</dbReference>
<dbReference type="InterPro" id="IPR043128">
    <property type="entry name" value="Rev_trsase/Diguanyl_cyclase"/>
</dbReference>
<organism evidence="4 5">
    <name type="scientific">Acropora cervicornis</name>
    <name type="common">Staghorn coral</name>
    <dbReference type="NCBI Taxonomy" id="6130"/>
    <lineage>
        <taxon>Eukaryota</taxon>
        <taxon>Metazoa</taxon>
        <taxon>Cnidaria</taxon>
        <taxon>Anthozoa</taxon>
        <taxon>Hexacorallia</taxon>
        <taxon>Scleractinia</taxon>
        <taxon>Astrocoeniina</taxon>
        <taxon>Acroporidae</taxon>
        <taxon>Acropora</taxon>
    </lineage>
</organism>
<sequence>MSDEEDDGAPVQNAAAHFSGNIMNFERPKFNARQENRLEALKAFKKKCGYIFKGSLVNISEERKCILVQDWLGPEGQKIYDSLDWGEDEDVNNYELMWTKLEGAVSAECNEIVASKKFKERVQKPKETITSFVTDLMLLVKDCNYIDEDRQGVSDDDLKKKLLEKGNTLTRIQAVSIGKAHETTNQEVQECCLKPPVSDSTNTILKDKPHKGLMCNYCANKKGSHSFANKRHCPAWGAVCNLCKIKNHLKDSKECKRLQKERKPKPGNQKQSGSTKKPFVLKVDEDGEEHFYEVVDKICTLHQQCDHSKAFANLLISKTRICVNFQIDSGSTCSILPIGVYKEISGDHDLQDLNTTVRPALSLYDEKTKIQTLGTRKCFVVNPATGEEVIIQFRIVNEDLTPLIGLSDSEELKLIELLRENIATLDSGKPHVPSSALELHTPLTMANILSKYPAVFDNSVGKLEGELHLYTKQDVTPSKAAPREIPLSVKNKFITEIKDLQEQGIIEKVTEPTDWVSAPTIVNKPSAKNGLRLCIDSRPLNTTLKRSEYPIPTVDQLLTETSNAKVFTLADIKSAFWHVPLDEPSSLLTTFNTPVGRMKWNRMPFGISVAPEEFQRRIDESLEGLEGTKAIADDILIWGDGNTIEEATSNHDARLSALLERCQQKHIKLNVDKFQLRKTELSYMGVTLTDKGVKPDPRKQDSIQAMPAPTNKEEVRRLRGVVTYLSRFSEDLSTKSAPLRTLLKNDVAFTWEANEQQAFEDIKALISSAPLLKYFNPDLPVEIQTDASSSGLGACLMQGGQPVQYASRALTETEKRYSQIEKEMLSVVFGLTRFHTYAYGRKVTVYNDHKPLAAVLKRPVGENPIRLQRMLCRIMGYDFDFKYIKGKDLLIADALSRSHTTNHTRSQSEEEIETIGLVIQDQSVTSHLREIAEETAKDNVLQSVIRLISENWSISKRRIPTEVFPFWSCKDQLSFNDGIIYRGDRIVVPVTLRKSLTEKLPHAHMGVESTLRRARASLWWPGMNSQLKQFISSCQMRDQTATETIALLLKQFSRWGLPDEIVTDCGKNFDSKEFSQFCQRKQIKHTKSSPHHHQSNGKAESAVKIAKSILRKTENSALNPYEALLDQHNTPTVDMTTSPAQRFLHRRLKSEIPMKATLLTPEIAETVLKEKTKKRTKSQLYYNRTAKDLSVLKPGDPVTIKPEGLTKGQQWRNGLIVQKHPFRAYDVEVDGKLLSRNRVHLNPQENR</sequence>
<dbReference type="InterPro" id="IPR041588">
    <property type="entry name" value="Integrase_H2C2"/>
</dbReference>
<dbReference type="Gene3D" id="3.10.10.10">
    <property type="entry name" value="HIV Type 1 Reverse Transcriptase, subunit A, domain 1"/>
    <property type="match status" value="1"/>
</dbReference>
<dbReference type="PROSITE" id="PS50878">
    <property type="entry name" value="RT_POL"/>
    <property type="match status" value="1"/>
</dbReference>
<reference evidence="4" key="1">
    <citation type="journal article" date="2023" name="G3 (Bethesda)">
        <title>Whole genome assembly and annotation of the endangered Caribbean coral Acropora cervicornis.</title>
        <authorList>
            <person name="Selwyn J.D."/>
            <person name="Vollmer S.V."/>
        </authorList>
    </citation>
    <scope>NUCLEOTIDE SEQUENCE</scope>
    <source>
        <strain evidence="4">K2</strain>
    </source>
</reference>
<evidence type="ECO:0000259" key="2">
    <source>
        <dbReference type="PROSITE" id="PS50878"/>
    </source>
</evidence>
<dbReference type="Pfam" id="PF17919">
    <property type="entry name" value="RT_RNaseH_2"/>
    <property type="match status" value="1"/>
</dbReference>
<protein>
    <submittedName>
        <fullName evidence="4">Retrovirus-related Pol polyprotein from transposon 17.6</fullName>
    </submittedName>
</protein>
<name>A0AAD9QKF3_ACRCE</name>
<dbReference type="Pfam" id="PF00078">
    <property type="entry name" value="RVT_1"/>
    <property type="match status" value="1"/>
</dbReference>
<keyword evidence="5" id="KW-1185">Reference proteome</keyword>
<dbReference type="Pfam" id="PF17921">
    <property type="entry name" value="Integrase_H2C2"/>
    <property type="match status" value="1"/>
</dbReference>
<evidence type="ECO:0000313" key="4">
    <source>
        <dbReference type="EMBL" id="KAK2562890.1"/>
    </source>
</evidence>
<comment type="caution">
    <text evidence="4">The sequence shown here is derived from an EMBL/GenBank/DDBJ whole genome shotgun (WGS) entry which is preliminary data.</text>
</comment>
<dbReference type="Gene3D" id="3.30.420.10">
    <property type="entry name" value="Ribonuclease H-like superfamily/Ribonuclease H"/>
    <property type="match status" value="1"/>
</dbReference>
<dbReference type="CDD" id="cd09274">
    <property type="entry name" value="RNase_HI_RT_Ty3"/>
    <property type="match status" value="1"/>
</dbReference>
<feature type="domain" description="Integrase catalytic" evidence="3">
    <location>
        <begin position="997"/>
        <end position="1161"/>
    </location>
</feature>
<evidence type="ECO:0000256" key="1">
    <source>
        <dbReference type="SAM" id="MobiDB-lite"/>
    </source>
</evidence>
<evidence type="ECO:0000259" key="3">
    <source>
        <dbReference type="PROSITE" id="PS50994"/>
    </source>
</evidence>
<dbReference type="SUPFAM" id="SSF53098">
    <property type="entry name" value="Ribonuclease H-like"/>
    <property type="match status" value="1"/>
</dbReference>
<dbReference type="GO" id="GO:0003676">
    <property type="term" value="F:nucleic acid binding"/>
    <property type="evidence" value="ECO:0007669"/>
    <property type="project" value="InterPro"/>
</dbReference>
<dbReference type="InterPro" id="IPR001584">
    <property type="entry name" value="Integrase_cat-core"/>
</dbReference>
<dbReference type="CDD" id="cd01647">
    <property type="entry name" value="RT_LTR"/>
    <property type="match status" value="1"/>
</dbReference>
<dbReference type="GO" id="GO:0015074">
    <property type="term" value="P:DNA integration"/>
    <property type="evidence" value="ECO:0007669"/>
    <property type="project" value="InterPro"/>
</dbReference>
<dbReference type="AlphaFoldDB" id="A0AAD9QKF3"/>
<gene>
    <name evidence="4" type="ORF">P5673_013858</name>
</gene>
<dbReference type="Proteomes" id="UP001249851">
    <property type="component" value="Unassembled WGS sequence"/>
</dbReference>
<dbReference type="PANTHER" id="PTHR37984:SF8">
    <property type="entry name" value="CCHC-TYPE DOMAIN-CONTAINING PROTEIN"/>
    <property type="match status" value="1"/>
</dbReference>
<dbReference type="FunFam" id="3.30.70.270:FF:000020">
    <property type="entry name" value="Transposon Tf2-6 polyprotein-like Protein"/>
    <property type="match status" value="1"/>
</dbReference>
<dbReference type="FunFam" id="1.10.340.70:FF:000003">
    <property type="entry name" value="Protein CBG25708"/>
    <property type="match status" value="1"/>
</dbReference>
<reference evidence="4" key="2">
    <citation type="journal article" date="2023" name="Science">
        <title>Genomic signatures of disease resistance in endangered staghorn corals.</title>
        <authorList>
            <person name="Vollmer S.V."/>
            <person name="Selwyn J.D."/>
            <person name="Despard B.A."/>
            <person name="Roesel C.L."/>
        </authorList>
    </citation>
    <scope>NUCLEOTIDE SEQUENCE</scope>
    <source>
        <strain evidence="4">K2</strain>
    </source>
</reference>
<dbReference type="InterPro" id="IPR043502">
    <property type="entry name" value="DNA/RNA_pol_sf"/>
</dbReference>
<dbReference type="SUPFAM" id="SSF56672">
    <property type="entry name" value="DNA/RNA polymerases"/>
    <property type="match status" value="1"/>
</dbReference>
<dbReference type="PANTHER" id="PTHR37984">
    <property type="entry name" value="PROTEIN CBG26694"/>
    <property type="match status" value="1"/>
</dbReference>
<dbReference type="PROSITE" id="PS50994">
    <property type="entry name" value="INTEGRASE"/>
    <property type="match status" value="1"/>
</dbReference>
<evidence type="ECO:0000313" key="5">
    <source>
        <dbReference type="Proteomes" id="UP001249851"/>
    </source>
</evidence>
<dbReference type="InterPro" id="IPR036397">
    <property type="entry name" value="RNaseH_sf"/>
</dbReference>
<proteinExistence type="predicted"/>
<dbReference type="EMBL" id="JARQWQ010000027">
    <property type="protein sequence ID" value="KAK2562890.1"/>
    <property type="molecule type" value="Genomic_DNA"/>
</dbReference>
<dbReference type="Gene3D" id="3.30.70.270">
    <property type="match status" value="2"/>
</dbReference>